<reference evidence="2 3" key="1">
    <citation type="submission" date="2019-04" db="EMBL/GenBank/DDBJ databases">
        <title>Fungal friends and foes A comparative genomics study of 23 Aspergillus species from section Flavi.</title>
        <authorList>
            <consortium name="DOE Joint Genome Institute"/>
            <person name="Kjaerbolling I."/>
            <person name="Vesth T.C."/>
            <person name="Frisvad J.C."/>
            <person name="Nybo J.L."/>
            <person name="Theobald S."/>
            <person name="Kildgaard S."/>
            <person name="Petersen T.I."/>
            <person name="Kuo A."/>
            <person name="Sato A."/>
            <person name="Lyhne E.K."/>
            <person name="Kogle M.E."/>
            <person name="Wiebenga A."/>
            <person name="Kun R.S."/>
            <person name="Lubbers R.J."/>
            <person name="Makela M.R."/>
            <person name="Barry K."/>
            <person name="Chovatia M."/>
            <person name="Clum A."/>
            <person name="Daum C."/>
            <person name="Haridas S."/>
            <person name="He G."/>
            <person name="LaButti K."/>
            <person name="Lipzen A."/>
            <person name="Mondo S."/>
            <person name="Pangilinan J."/>
            <person name="Riley R."/>
            <person name="Salamov A."/>
            <person name="Simmons B.A."/>
            <person name="Magnuson J.K."/>
            <person name="Henrissat B."/>
            <person name="Mortensen U.H."/>
            <person name="Larsen T.O."/>
            <person name="De vries R.P."/>
            <person name="Grigoriev I.V."/>
            <person name="Machida M."/>
            <person name="Baker S.E."/>
            <person name="Andersen M.R."/>
        </authorList>
    </citation>
    <scope>NUCLEOTIDE SEQUENCE [LARGE SCALE GENOMIC DNA]</scope>
    <source>
        <strain evidence="2 3">CBS 126849</strain>
    </source>
</reference>
<evidence type="ECO:0000256" key="1">
    <source>
        <dbReference type="SAM" id="MobiDB-lite"/>
    </source>
</evidence>
<dbReference type="AlphaFoldDB" id="A0A5N6E8A5"/>
<protein>
    <submittedName>
        <fullName evidence="2">Uncharacterized protein</fullName>
    </submittedName>
</protein>
<evidence type="ECO:0000313" key="2">
    <source>
        <dbReference type="EMBL" id="KAB8213821.1"/>
    </source>
</evidence>
<evidence type="ECO:0000313" key="3">
    <source>
        <dbReference type="Proteomes" id="UP000326799"/>
    </source>
</evidence>
<name>A0A5N6E8A5_9EURO</name>
<proteinExistence type="predicted"/>
<dbReference type="EMBL" id="ML733572">
    <property type="protein sequence ID" value="KAB8213821.1"/>
    <property type="molecule type" value="Genomic_DNA"/>
</dbReference>
<organism evidence="2 3">
    <name type="scientific">Aspergillus novoparasiticus</name>
    <dbReference type="NCBI Taxonomy" id="986946"/>
    <lineage>
        <taxon>Eukaryota</taxon>
        <taxon>Fungi</taxon>
        <taxon>Dikarya</taxon>
        <taxon>Ascomycota</taxon>
        <taxon>Pezizomycotina</taxon>
        <taxon>Eurotiomycetes</taxon>
        <taxon>Eurotiomycetidae</taxon>
        <taxon>Eurotiales</taxon>
        <taxon>Aspergillaceae</taxon>
        <taxon>Aspergillus</taxon>
        <taxon>Aspergillus subgen. Circumdati</taxon>
    </lineage>
</organism>
<feature type="compositionally biased region" description="Basic and acidic residues" evidence="1">
    <location>
        <begin position="13"/>
        <end position="24"/>
    </location>
</feature>
<keyword evidence="3" id="KW-1185">Reference proteome</keyword>
<feature type="region of interest" description="Disordered" evidence="1">
    <location>
        <begin position="1"/>
        <end position="28"/>
    </location>
</feature>
<dbReference type="Proteomes" id="UP000326799">
    <property type="component" value="Unassembled WGS sequence"/>
</dbReference>
<sequence length="205" mass="23476">MRAEMGPPTPLEPCHERSDDDDRQNFASRFSSSSTLRLRYKMTHIYRSTEIVSVHGRAKVARWSEGKLNQTPGHVSTGERGRNIYQTDDVLLIYCGMYNKDIHEGWYSAPPFSPYPTTISSRGAHLQLGAYQEPCHDSNLCILTSRWRTSISGVYFISYCQTSPCYSRYTNDMVSHTSILCRLGREWVVPSTPRCRVSRCTSINY</sequence>
<accession>A0A5N6E8A5</accession>
<gene>
    <name evidence="2" type="ORF">BDV33DRAFT_183967</name>
</gene>